<keyword evidence="2" id="KW-1185">Reference proteome</keyword>
<dbReference type="EMBL" id="MK618717">
    <property type="protein sequence ID" value="QBQ72378.1"/>
    <property type="molecule type" value="Genomic_DNA"/>
</dbReference>
<protein>
    <submittedName>
        <fullName evidence="1">Uncharacterized protein</fullName>
    </submittedName>
</protein>
<evidence type="ECO:0000313" key="1">
    <source>
        <dbReference type="EMBL" id="QBQ72378.1"/>
    </source>
</evidence>
<proteinExistence type="predicted"/>
<dbReference type="Proteomes" id="UP000309130">
    <property type="component" value="Segment"/>
</dbReference>
<evidence type="ECO:0000313" key="2">
    <source>
        <dbReference type="Proteomes" id="UP000309130"/>
    </source>
</evidence>
<sequence>MARLVYRKVGEVLQVQIEDDHGNMVDMTMFNCHVVNNSTQGDIQEVVIEGVERTMIQKATAKGK</sequence>
<reference evidence="2" key="1">
    <citation type="submission" date="2019-03" db="EMBL/GenBank/DDBJ databases">
        <title>Complete Genome Sequence of Serratia marcescens Myophage MTx.</title>
        <authorList>
            <person name="Graham K."/>
            <person name="Freeman M."/>
            <person name="Newkirk H."/>
            <person name="Liu M."/>
            <person name="Ramsey J."/>
            <person name="Cahill J."/>
        </authorList>
    </citation>
    <scope>NUCLEOTIDE SEQUENCE [LARGE SCALE GENOMIC DNA]</scope>
</reference>
<name>A0A482MGJ5_9CAUD</name>
<gene>
    <name evidence="1" type="ORF">CPT_MTx_072</name>
</gene>
<accession>A0A482MGJ5</accession>
<organism evidence="1 2">
    <name type="scientific">Serratia phage MTx</name>
    <dbReference type="NCBI Taxonomy" id="2557553"/>
    <lineage>
        <taxon>Viruses</taxon>
        <taxon>Duplodnaviria</taxon>
        <taxon>Heunggongvirae</taxon>
        <taxon>Uroviricota</taxon>
        <taxon>Caudoviricetes</taxon>
        <taxon>Lindbergviridae</taxon>
        <taxon>Myosmarvirus</taxon>
        <taxon>Myosmarvirus MTx</taxon>
    </lineage>
</organism>